<dbReference type="SMART" id="SM01417">
    <property type="entry name" value="Solute_trans_a"/>
    <property type="match status" value="1"/>
</dbReference>
<feature type="transmembrane region" description="Helical" evidence="7">
    <location>
        <begin position="268"/>
        <end position="294"/>
    </location>
</feature>
<protein>
    <recommendedName>
        <fullName evidence="9">Transmembrane protein 184C</fullName>
    </recommendedName>
</protein>
<feature type="coiled-coil region" evidence="5">
    <location>
        <begin position="60"/>
        <end position="95"/>
    </location>
</feature>
<name>A0A7S3P0C8_9STRA</name>
<evidence type="ECO:0000256" key="5">
    <source>
        <dbReference type="SAM" id="Coils"/>
    </source>
</evidence>
<feature type="compositionally biased region" description="Polar residues" evidence="6">
    <location>
        <begin position="354"/>
        <end position="365"/>
    </location>
</feature>
<keyword evidence="3 7" id="KW-1133">Transmembrane helix</keyword>
<feature type="transmembrane region" description="Helical" evidence="7">
    <location>
        <begin position="30"/>
        <end position="51"/>
    </location>
</feature>
<keyword evidence="2 7" id="KW-0812">Transmembrane</keyword>
<reference evidence="8" key="1">
    <citation type="submission" date="2021-01" db="EMBL/GenBank/DDBJ databases">
        <authorList>
            <person name="Corre E."/>
            <person name="Pelletier E."/>
            <person name="Niang G."/>
            <person name="Scheremetjew M."/>
            <person name="Finn R."/>
            <person name="Kale V."/>
            <person name="Holt S."/>
            <person name="Cochrane G."/>
            <person name="Meng A."/>
            <person name="Brown T."/>
            <person name="Cohen L."/>
        </authorList>
    </citation>
    <scope>NUCLEOTIDE SEQUENCE</scope>
    <source>
        <strain evidence="8">CCMP127</strain>
    </source>
</reference>
<keyword evidence="4 7" id="KW-0472">Membrane</keyword>
<evidence type="ECO:0000313" key="8">
    <source>
        <dbReference type="EMBL" id="CAE0403340.1"/>
    </source>
</evidence>
<dbReference type="AlphaFoldDB" id="A0A7S3P0C8"/>
<feature type="compositionally biased region" description="Polar residues" evidence="6">
    <location>
        <begin position="487"/>
        <end position="499"/>
    </location>
</feature>
<feature type="transmembrane region" description="Helical" evidence="7">
    <location>
        <begin position="95"/>
        <end position="114"/>
    </location>
</feature>
<evidence type="ECO:0000256" key="4">
    <source>
        <dbReference type="ARBA" id="ARBA00023136"/>
    </source>
</evidence>
<comment type="subcellular location">
    <subcellularLocation>
        <location evidence="1">Membrane</location>
        <topology evidence="1">Multi-pass membrane protein</topology>
    </subcellularLocation>
</comment>
<evidence type="ECO:0000256" key="7">
    <source>
        <dbReference type="SAM" id="Phobius"/>
    </source>
</evidence>
<organism evidence="8">
    <name type="scientific">Amphora coffeiformis</name>
    <dbReference type="NCBI Taxonomy" id="265554"/>
    <lineage>
        <taxon>Eukaryota</taxon>
        <taxon>Sar</taxon>
        <taxon>Stramenopiles</taxon>
        <taxon>Ochrophyta</taxon>
        <taxon>Bacillariophyta</taxon>
        <taxon>Bacillariophyceae</taxon>
        <taxon>Bacillariophycidae</taxon>
        <taxon>Thalassiophysales</taxon>
        <taxon>Catenulaceae</taxon>
        <taxon>Amphora</taxon>
    </lineage>
</organism>
<feature type="region of interest" description="Disordered" evidence="6">
    <location>
        <begin position="347"/>
        <end position="372"/>
    </location>
</feature>
<evidence type="ECO:0000256" key="2">
    <source>
        <dbReference type="ARBA" id="ARBA00022692"/>
    </source>
</evidence>
<dbReference type="PANTHER" id="PTHR23423">
    <property type="entry name" value="ORGANIC SOLUTE TRANSPORTER-RELATED"/>
    <property type="match status" value="1"/>
</dbReference>
<evidence type="ECO:0008006" key="9">
    <source>
        <dbReference type="Google" id="ProtNLM"/>
    </source>
</evidence>
<accession>A0A7S3P0C8</accession>
<evidence type="ECO:0000256" key="1">
    <source>
        <dbReference type="ARBA" id="ARBA00004141"/>
    </source>
</evidence>
<dbReference type="GO" id="GO:0016020">
    <property type="term" value="C:membrane"/>
    <property type="evidence" value="ECO:0007669"/>
    <property type="project" value="UniProtKB-SubCell"/>
</dbReference>
<gene>
    <name evidence="8" type="ORF">ACOF00016_LOCUS1550</name>
</gene>
<evidence type="ECO:0000256" key="3">
    <source>
        <dbReference type="ARBA" id="ARBA00022989"/>
    </source>
</evidence>
<proteinExistence type="predicted"/>
<dbReference type="EMBL" id="HBIM01001768">
    <property type="protein sequence ID" value="CAE0403340.1"/>
    <property type="molecule type" value="Transcribed_RNA"/>
</dbReference>
<sequence length="499" mass="56245">MQHSGESSLPSPGEIPSSSTSFSMGCCLNVLRFCNTFAVTILSCMVGWIFVQLQYVHYSLNQESDRIDDLLKQIQENQSHQIDQLNQRVDENQNLALYQMAGVFVTLVCLLTMFHMSSHLRNYHEPIVQRKIITILWMSPIYGVTSFFSLVFPQADGYLAVIRDFYEAYVVYNFLSFLIAVLGRGNREVVVDVLAQHADHLAKPTRCLQSFYYPPPDSSDKALANAVLFECQVLAMQFVLVRPLTSVANFVSITVHDPNQTSSDDGPWAYFLSPGFYIAMVTNITVFLAFRGLLRFYHAAKDDLLWMQPFSKFMAIKGIVFLTFWQGLAISIFVNLHESAKGSNDGSSSSVYGTNSTHSPSQGNSDDGHKSPHELAQEIQNVLICLEMLFFSIAHWCVFPAEEWEPGYRRKEFAAPGLGLKDFARDVKFIMESRRRRRLGSQDDIEGSLHENHLQVPSPDGEKDEEGHDSLALQENVGGDDELTEVPRSSNSPYQATLQ</sequence>
<dbReference type="InterPro" id="IPR005178">
    <property type="entry name" value="Ostalpha/TMEM184C"/>
</dbReference>
<feature type="transmembrane region" description="Helical" evidence="7">
    <location>
        <begin position="315"/>
        <end position="334"/>
    </location>
</feature>
<feature type="transmembrane region" description="Helical" evidence="7">
    <location>
        <begin position="165"/>
        <end position="183"/>
    </location>
</feature>
<keyword evidence="5" id="KW-0175">Coiled coil</keyword>
<feature type="transmembrane region" description="Helical" evidence="7">
    <location>
        <begin position="135"/>
        <end position="153"/>
    </location>
</feature>
<evidence type="ECO:0000256" key="6">
    <source>
        <dbReference type="SAM" id="MobiDB-lite"/>
    </source>
</evidence>
<dbReference type="Pfam" id="PF03619">
    <property type="entry name" value="Solute_trans_a"/>
    <property type="match status" value="1"/>
</dbReference>
<feature type="region of interest" description="Disordered" evidence="6">
    <location>
        <begin position="440"/>
        <end position="499"/>
    </location>
</feature>